<feature type="transmembrane region" description="Helical" evidence="2">
    <location>
        <begin position="54"/>
        <end position="77"/>
    </location>
</feature>
<dbReference type="AlphaFoldDB" id="A0A3N3ZPC6"/>
<accession>A0A3N3ZPC6</accession>
<keyword evidence="2" id="KW-0472">Membrane</keyword>
<dbReference type="EMBL" id="RKMF01000016">
    <property type="protein sequence ID" value="ROZ61941.1"/>
    <property type="molecule type" value="Genomic_DNA"/>
</dbReference>
<keyword evidence="2" id="KW-0812">Transmembrane</keyword>
<feature type="compositionally biased region" description="Polar residues" evidence="1">
    <location>
        <begin position="1"/>
        <end position="13"/>
    </location>
</feature>
<feature type="region of interest" description="Disordered" evidence="1">
    <location>
        <begin position="1"/>
        <end position="20"/>
    </location>
</feature>
<dbReference type="OrthoDB" id="4954603at2"/>
<keyword evidence="4" id="KW-1185">Reference proteome</keyword>
<name>A0A3N3ZPC6_9MICC</name>
<evidence type="ECO:0000256" key="2">
    <source>
        <dbReference type="SAM" id="Phobius"/>
    </source>
</evidence>
<reference evidence="3 4" key="1">
    <citation type="submission" date="2018-10" db="EMBL/GenBank/DDBJ databases">
        <title>Kocuria sp. M5W7-7, whole genome shotgun sequence.</title>
        <authorList>
            <person name="Tuo L."/>
        </authorList>
    </citation>
    <scope>NUCLEOTIDE SEQUENCE [LARGE SCALE GENOMIC DNA]</scope>
    <source>
        <strain evidence="3 4">M5W7-7</strain>
    </source>
</reference>
<keyword evidence="2" id="KW-1133">Transmembrane helix</keyword>
<protein>
    <submittedName>
        <fullName evidence="3">Uncharacterized protein</fullName>
    </submittedName>
</protein>
<evidence type="ECO:0000256" key="1">
    <source>
        <dbReference type="SAM" id="MobiDB-lite"/>
    </source>
</evidence>
<feature type="region of interest" description="Disordered" evidence="1">
    <location>
        <begin position="172"/>
        <end position="191"/>
    </location>
</feature>
<sequence>MCRMQQIGSTRNAPTGAHPAASSKASLWITLIGMTALLVIFVVALLQAANENSVLGWILAAIALGWLLIACFVLWMVRKAAKFGARQFEHAQQEADRRFGRAPMAATTAAPAADRSILDQKLEHSFQIIMVQARVIAANLPAQDGSTAGDREQVDRALDTIAVTASNGMGMVKDAGEPLTGEVVDDDTDRA</sequence>
<dbReference type="Proteomes" id="UP000270616">
    <property type="component" value="Unassembled WGS sequence"/>
</dbReference>
<proteinExistence type="predicted"/>
<evidence type="ECO:0000313" key="3">
    <source>
        <dbReference type="EMBL" id="ROZ61941.1"/>
    </source>
</evidence>
<comment type="caution">
    <text evidence="3">The sequence shown here is derived from an EMBL/GenBank/DDBJ whole genome shotgun (WGS) entry which is preliminary data.</text>
</comment>
<feature type="transmembrane region" description="Helical" evidence="2">
    <location>
        <begin position="27"/>
        <end position="48"/>
    </location>
</feature>
<evidence type="ECO:0000313" key="4">
    <source>
        <dbReference type="Proteomes" id="UP000270616"/>
    </source>
</evidence>
<gene>
    <name evidence="3" type="ORF">EDL96_11685</name>
</gene>
<organism evidence="3 4">
    <name type="scientific">Kocuria soli</name>
    <dbReference type="NCBI Taxonomy" id="2485125"/>
    <lineage>
        <taxon>Bacteria</taxon>
        <taxon>Bacillati</taxon>
        <taxon>Actinomycetota</taxon>
        <taxon>Actinomycetes</taxon>
        <taxon>Micrococcales</taxon>
        <taxon>Micrococcaceae</taxon>
        <taxon>Kocuria</taxon>
    </lineage>
</organism>